<proteinExistence type="predicted"/>
<dbReference type="SUPFAM" id="SSF103511">
    <property type="entry name" value="Chlorophyll a-b binding protein"/>
    <property type="match status" value="1"/>
</dbReference>
<dbReference type="eggNOG" id="ENOG502RZBJ">
    <property type="taxonomic scope" value="Eukaryota"/>
</dbReference>
<reference evidence="6 7" key="1">
    <citation type="journal article" date="2009" name="Science">
        <title>Green evolution and dynamic adaptations revealed by genomes of the marine picoeukaryotes Micromonas.</title>
        <authorList>
            <person name="Worden A.Z."/>
            <person name="Lee J.H."/>
            <person name="Mock T."/>
            <person name="Rouze P."/>
            <person name="Simmons M.P."/>
            <person name="Aerts A.L."/>
            <person name="Allen A.E."/>
            <person name="Cuvelier M.L."/>
            <person name="Derelle E."/>
            <person name="Everett M.V."/>
            <person name="Foulon E."/>
            <person name="Grimwood J."/>
            <person name="Gundlach H."/>
            <person name="Henrissat B."/>
            <person name="Napoli C."/>
            <person name="McDonald S.M."/>
            <person name="Parker M.S."/>
            <person name="Rombauts S."/>
            <person name="Salamov A."/>
            <person name="Von Dassow P."/>
            <person name="Badger J.H."/>
            <person name="Coutinho P.M."/>
            <person name="Demir E."/>
            <person name="Dubchak I."/>
            <person name="Gentemann C."/>
            <person name="Eikrem W."/>
            <person name="Gready J.E."/>
            <person name="John U."/>
            <person name="Lanier W."/>
            <person name="Lindquist E.A."/>
            <person name="Lucas S."/>
            <person name="Mayer K.F."/>
            <person name="Moreau H."/>
            <person name="Not F."/>
            <person name="Otillar R."/>
            <person name="Panaud O."/>
            <person name="Pangilinan J."/>
            <person name="Paulsen I."/>
            <person name="Piegu B."/>
            <person name="Poliakov A."/>
            <person name="Robbens S."/>
            <person name="Schmutz J."/>
            <person name="Toulza E."/>
            <person name="Wyss T."/>
            <person name="Zelensky A."/>
            <person name="Zhou K."/>
            <person name="Armbrust E.V."/>
            <person name="Bhattacharya D."/>
            <person name="Goodenough U.W."/>
            <person name="Van de Peer Y."/>
            <person name="Grigoriev I.V."/>
        </authorList>
    </citation>
    <scope>NUCLEOTIDE SEQUENCE [LARGE SCALE GENOMIC DNA]</scope>
    <source>
        <strain evidence="6 7">CCMP1545</strain>
    </source>
</reference>
<dbReference type="KEGG" id="mpp:MICPUCDRAFT_60028"/>
<dbReference type="GO" id="GO:0016020">
    <property type="term" value="C:membrane"/>
    <property type="evidence" value="ECO:0007669"/>
    <property type="project" value="UniProtKB-SubCell"/>
</dbReference>
<dbReference type="STRING" id="564608.C1MX49"/>
<evidence type="ECO:0000256" key="3">
    <source>
        <dbReference type="ARBA" id="ARBA00022989"/>
    </source>
</evidence>
<accession>C1MX49</accession>
<dbReference type="RefSeq" id="XP_003060335.1">
    <property type="nucleotide sequence ID" value="XM_003060289.1"/>
</dbReference>
<feature type="compositionally biased region" description="Low complexity" evidence="5">
    <location>
        <begin position="18"/>
        <end position="30"/>
    </location>
</feature>
<organism evidence="7">
    <name type="scientific">Micromonas pusilla (strain CCMP1545)</name>
    <name type="common">Picoplanktonic green alga</name>
    <dbReference type="NCBI Taxonomy" id="564608"/>
    <lineage>
        <taxon>Eukaryota</taxon>
        <taxon>Viridiplantae</taxon>
        <taxon>Chlorophyta</taxon>
        <taxon>Mamiellophyceae</taxon>
        <taxon>Mamiellales</taxon>
        <taxon>Mamiellaceae</taxon>
        <taxon>Micromonas</taxon>
    </lineage>
</organism>
<evidence type="ECO:0000313" key="7">
    <source>
        <dbReference type="Proteomes" id="UP000001876"/>
    </source>
</evidence>
<dbReference type="OMA" id="GPELMNG"/>
<dbReference type="GeneID" id="9686067"/>
<dbReference type="GO" id="GO:0009507">
    <property type="term" value="C:chloroplast"/>
    <property type="evidence" value="ECO:0007669"/>
    <property type="project" value="UniProtKB-SubCell"/>
</dbReference>
<dbReference type="AlphaFoldDB" id="C1MX49"/>
<evidence type="ECO:0000256" key="2">
    <source>
        <dbReference type="ARBA" id="ARBA00022692"/>
    </source>
</evidence>
<comment type="subcellular location">
    <subcellularLocation>
        <location evidence="1">Membrane</location>
        <topology evidence="1">Multi-pass membrane protein</topology>
    </subcellularLocation>
</comment>
<dbReference type="OrthoDB" id="513190at2759"/>
<keyword evidence="3" id="KW-1133">Transmembrane helix</keyword>
<gene>
    <name evidence="6" type="primary">CBR/ELIP5</name>
    <name evidence="6" type="ORF">MICPUCDRAFT_60028</name>
</gene>
<protein>
    <submittedName>
        <fullName evidence="6">Early light induced protein-like 3, chloroplast</fullName>
    </submittedName>
</protein>
<dbReference type="EMBL" id="GG663742">
    <property type="protein sequence ID" value="EEH55104.1"/>
    <property type="molecule type" value="Genomic_DNA"/>
</dbReference>
<dbReference type="Gene3D" id="1.10.3460.10">
    <property type="entry name" value="Chlorophyll a/b binding protein domain"/>
    <property type="match status" value="1"/>
</dbReference>
<evidence type="ECO:0000256" key="5">
    <source>
        <dbReference type="SAM" id="MobiDB-lite"/>
    </source>
</evidence>
<name>C1MX49_MICPC</name>
<feature type="region of interest" description="Disordered" evidence="5">
    <location>
        <begin position="18"/>
        <end position="53"/>
    </location>
</feature>
<dbReference type="PANTHER" id="PTHR14154">
    <property type="entry name" value="UPF0041 BRAIN PROTEIN 44-RELATED"/>
    <property type="match status" value="1"/>
</dbReference>
<keyword evidence="7" id="KW-1185">Reference proteome</keyword>
<keyword evidence="2" id="KW-0812">Transmembrane</keyword>
<evidence type="ECO:0000256" key="1">
    <source>
        <dbReference type="ARBA" id="ARBA00004141"/>
    </source>
</evidence>
<evidence type="ECO:0000256" key="4">
    <source>
        <dbReference type="ARBA" id="ARBA00023136"/>
    </source>
</evidence>
<sequence>MSAFTVAARTTVAARATVASSANRRSVRAAAEPEQKSSGGEVFFTDKNGDGQRATPEEYEAAKAAGNTYQASTVTGDLPEWAAGATADSDISLSLGDAFAFAQVPAATNFVASGPELMNGRLAMIGFVAALGCEIATGETVGQQVAQSPVGVAVVTMLIVGGTLISYCSNTKPPAAGPFNQQKELLNGRAAMVGMASLLAFEAVKGVALF</sequence>
<dbReference type="Proteomes" id="UP000001876">
    <property type="component" value="Unassembled WGS sequence"/>
</dbReference>
<keyword evidence="4" id="KW-0472">Membrane</keyword>
<evidence type="ECO:0000313" key="6">
    <source>
        <dbReference type="EMBL" id="EEH55104.1"/>
    </source>
</evidence>